<dbReference type="GO" id="GO:0022857">
    <property type="term" value="F:transmembrane transporter activity"/>
    <property type="evidence" value="ECO:0007669"/>
    <property type="project" value="InterPro"/>
</dbReference>
<keyword evidence="2 5" id="KW-0812">Transmembrane</keyword>
<feature type="transmembrane region" description="Helical" evidence="5">
    <location>
        <begin position="107"/>
        <end position="126"/>
    </location>
</feature>
<dbReference type="Pfam" id="PF07690">
    <property type="entry name" value="MFS_1"/>
    <property type="match status" value="1"/>
</dbReference>
<accession>A0A1J7J8C2</accession>
<evidence type="ECO:0000256" key="3">
    <source>
        <dbReference type="ARBA" id="ARBA00022989"/>
    </source>
</evidence>
<comment type="subcellular location">
    <subcellularLocation>
        <location evidence="1">Membrane</location>
        <topology evidence="1">Multi-pass membrane protein</topology>
    </subcellularLocation>
</comment>
<feature type="transmembrane region" description="Helical" evidence="5">
    <location>
        <begin position="509"/>
        <end position="532"/>
    </location>
</feature>
<feature type="domain" description="Major facilitator superfamily (MFS) profile" evidence="6">
    <location>
        <begin position="72"/>
        <end position="554"/>
    </location>
</feature>
<feature type="transmembrane region" description="Helical" evidence="5">
    <location>
        <begin position="225"/>
        <end position="246"/>
    </location>
</feature>
<dbReference type="InParanoid" id="A0A1J7J8C2"/>
<keyword evidence="8" id="KW-1185">Reference proteome</keyword>
<evidence type="ECO:0000313" key="8">
    <source>
        <dbReference type="Proteomes" id="UP000182658"/>
    </source>
</evidence>
<dbReference type="PROSITE" id="PS50850">
    <property type="entry name" value="MFS"/>
    <property type="match status" value="1"/>
</dbReference>
<name>A0A1J7J8C2_9PEZI</name>
<evidence type="ECO:0000256" key="5">
    <source>
        <dbReference type="SAM" id="Phobius"/>
    </source>
</evidence>
<feature type="transmembrane region" description="Helical" evidence="5">
    <location>
        <begin position="325"/>
        <end position="343"/>
    </location>
</feature>
<dbReference type="InterPro" id="IPR020846">
    <property type="entry name" value="MFS_dom"/>
</dbReference>
<dbReference type="Gene3D" id="1.20.1250.20">
    <property type="entry name" value="MFS general substrate transporter like domains"/>
    <property type="match status" value="1"/>
</dbReference>
<sequence length="554" mass="61346">MPFGILEPKSVEDVPGTAFMNDQDDLPPEFGELPRERLKHGTGRFKDVILVPQPSDSPNDPLNWPQWKKEMILVIVGLSAAVVGAYGPMLSPGFVQVSQNLGITVEVLSQATAWLILCLGLVLFLTNPLAKIVGRRPVYVVAICIMFATSVWSAAVSNYSSFLASRIVAGIGMAPYEVLVQCTIGDLYFVHERATRIAVWNLALLSGIAGGALIAGQIIERDGYQWAFGVCAIFFGILVIAVIFLVPETAYKRDSVVVVLESDSSEKPSAVHMKLAHEHDLQHQEEKGVREQHETTGAPVEKKHTYLQSLRIFTGRYSYAPAWKIFVRPVILLFYPAVFWAFLLYGTTLTWIVVFSVVNGVIFVSPPYNFSVSQTGLISLSPFILTVIGELLSGPLNDYICLSLTKKNKGVYEPEFRLPLMAVAAVLGTVGFFGFGATVHYQTHWSGPVLCFGLANMSAAFLSTCVFGYIVDSYRNLNEEAFVAINARNLLTFGLTYFVNDWLAEQGPLIVFSILGSLFLFVCFLTIPLWIYGKRLRSVIARNQWLHEFMKDDA</sequence>
<keyword evidence="3 5" id="KW-1133">Transmembrane helix</keyword>
<dbReference type="InterPro" id="IPR011701">
    <property type="entry name" value="MFS"/>
</dbReference>
<feature type="transmembrane region" description="Helical" evidence="5">
    <location>
        <begin position="167"/>
        <end position="190"/>
    </location>
</feature>
<evidence type="ECO:0000256" key="1">
    <source>
        <dbReference type="ARBA" id="ARBA00004141"/>
    </source>
</evidence>
<feature type="transmembrane region" description="Helical" evidence="5">
    <location>
        <begin position="138"/>
        <end position="155"/>
    </location>
</feature>
<evidence type="ECO:0000256" key="2">
    <source>
        <dbReference type="ARBA" id="ARBA00022692"/>
    </source>
</evidence>
<dbReference type="PANTHER" id="PTHR23502:SF20">
    <property type="entry name" value="TRANSPORTER, PUTATIVE (AFU_ORTHOLOGUE AFUA_6G13880)-RELATED"/>
    <property type="match status" value="1"/>
</dbReference>
<feature type="transmembrane region" description="Helical" evidence="5">
    <location>
        <begin position="71"/>
        <end position="87"/>
    </location>
</feature>
<dbReference type="OrthoDB" id="2585655at2759"/>
<gene>
    <name evidence="7" type="ORF">CONLIGDRAFT_690394</name>
</gene>
<evidence type="ECO:0000313" key="7">
    <source>
        <dbReference type="EMBL" id="OIW35701.1"/>
    </source>
</evidence>
<dbReference type="InterPro" id="IPR036259">
    <property type="entry name" value="MFS_trans_sf"/>
</dbReference>
<feature type="transmembrane region" description="Helical" evidence="5">
    <location>
        <begin position="449"/>
        <end position="471"/>
    </location>
</feature>
<evidence type="ECO:0000256" key="4">
    <source>
        <dbReference type="ARBA" id="ARBA00023136"/>
    </source>
</evidence>
<feature type="transmembrane region" description="Helical" evidence="5">
    <location>
        <begin position="197"/>
        <end position="219"/>
    </location>
</feature>
<dbReference type="PANTHER" id="PTHR23502">
    <property type="entry name" value="MAJOR FACILITATOR SUPERFAMILY"/>
    <property type="match status" value="1"/>
</dbReference>
<evidence type="ECO:0000259" key="6">
    <source>
        <dbReference type="PROSITE" id="PS50850"/>
    </source>
</evidence>
<dbReference type="STRING" id="1408157.A0A1J7J8C2"/>
<dbReference type="AlphaFoldDB" id="A0A1J7J8C2"/>
<dbReference type="EMBL" id="KV875093">
    <property type="protein sequence ID" value="OIW35701.1"/>
    <property type="molecule type" value="Genomic_DNA"/>
</dbReference>
<reference evidence="7 8" key="1">
    <citation type="submission" date="2016-10" db="EMBL/GenBank/DDBJ databases">
        <title>Draft genome sequence of Coniochaeta ligniaria NRRL30616, a lignocellulolytic fungus for bioabatement of inhibitors in plant biomass hydrolysates.</title>
        <authorList>
            <consortium name="DOE Joint Genome Institute"/>
            <person name="Jimenez D.J."/>
            <person name="Hector R.E."/>
            <person name="Riley R."/>
            <person name="Sun H."/>
            <person name="Grigoriev I.V."/>
            <person name="Van Elsas J.D."/>
            <person name="Nichols N.N."/>
        </authorList>
    </citation>
    <scope>NUCLEOTIDE SEQUENCE [LARGE SCALE GENOMIC DNA]</scope>
    <source>
        <strain evidence="7 8">NRRL 30616</strain>
    </source>
</reference>
<dbReference type="SUPFAM" id="SSF103473">
    <property type="entry name" value="MFS general substrate transporter"/>
    <property type="match status" value="1"/>
</dbReference>
<dbReference type="Proteomes" id="UP000182658">
    <property type="component" value="Unassembled WGS sequence"/>
</dbReference>
<protein>
    <submittedName>
        <fullName evidence="7">MFS general substrate transporter</fullName>
    </submittedName>
</protein>
<proteinExistence type="predicted"/>
<organism evidence="7 8">
    <name type="scientific">Coniochaeta ligniaria NRRL 30616</name>
    <dbReference type="NCBI Taxonomy" id="1408157"/>
    <lineage>
        <taxon>Eukaryota</taxon>
        <taxon>Fungi</taxon>
        <taxon>Dikarya</taxon>
        <taxon>Ascomycota</taxon>
        <taxon>Pezizomycotina</taxon>
        <taxon>Sordariomycetes</taxon>
        <taxon>Sordariomycetidae</taxon>
        <taxon>Coniochaetales</taxon>
        <taxon>Coniochaetaceae</taxon>
        <taxon>Coniochaeta</taxon>
    </lineage>
</organism>
<keyword evidence="4 5" id="KW-0472">Membrane</keyword>
<feature type="transmembrane region" description="Helical" evidence="5">
    <location>
        <begin position="416"/>
        <end position="437"/>
    </location>
</feature>
<dbReference type="GO" id="GO:0005886">
    <property type="term" value="C:plasma membrane"/>
    <property type="evidence" value="ECO:0007669"/>
    <property type="project" value="TreeGrafter"/>
</dbReference>
<feature type="transmembrane region" description="Helical" evidence="5">
    <location>
        <begin position="377"/>
        <end position="396"/>
    </location>
</feature>